<evidence type="ECO:0000256" key="2">
    <source>
        <dbReference type="ARBA" id="ARBA00006448"/>
    </source>
</evidence>
<evidence type="ECO:0000256" key="8">
    <source>
        <dbReference type="SAM" id="Phobius"/>
    </source>
</evidence>
<evidence type="ECO:0000256" key="7">
    <source>
        <dbReference type="SAM" id="MobiDB-lite"/>
    </source>
</evidence>
<gene>
    <name evidence="10" type="ORF">H8B15_04035</name>
</gene>
<evidence type="ECO:0000259" key="9">
    <source>
        <dbReference type="Pfam" id="PF04239"/>
    </source>
</evidence>
<dbReference type="PANTHER" id="PTHR34582:SF6">
    <property type="entry name" value="UPF0702 TRANSMEMBRANE PROTEIN YCAP"/>
    <property type="match status" value="1"/>
</dbReference>
<evidence type="ECO:0000256" key="3">
    <source>
        <dbReference type="ARBA" id="ARBA00022475"/>
    </source>
</evidence>
<keyword evidence="6 8" id="KW-0472">Membrane</keyword>
<name>A0ABR7MHM7_9BACT</name>
<reference evidence="10 11" key="1">
    <citation type="submission" date="2020-08" db="EMBL/GenBank/DDBJ databases">
        <title>Hymenobacter sp.</title>
        <authorList>
            <person name="Kim M.K."/>
        </authorList>
    </citation>
    <scope>NUCLEOTIDE SEQUENCE [LARGE SCALE GENOMIC DNA]</scope>
    <source>
        <strain evidence="10 11">BT507</strain>
    </source>
</reference>
<keyword evidence="5 8" id="KW-1133">Transmembrane helix</keyword>
<protein>
    <submittedName>
        <fullName evidence="10">DUF421 domain-containing protein</fullName>
    </submittedName>
</protein>
<dbReference type="Pfam" id="PF04239">
    <property type="entry name" value="DUF421"/>
    <property type="match status" value="1"/>
</dbReference>
<dbReference type="EMBL" id="JACSCY010000002">
    <property type="protein sequence ID" value="MBC6610078.1"/>
    <property type="molecule type" value="Genomic_DNA"/>
</dbReference>
<evidence type="ECO:0000313" key="10">
    <source>
        <dbReference type="EMBL" id="MBC6610078.1"/>
    </source>
</evidence>
<keyword evidence="11" id="KW-1185">Reference proteome</keyword>
<dbReference type="Gene3D" id="3.30.240.20">
    <property type="entry name" value="bsu07140 like domains"/>
    <property type="match status" value="1"/>
</dbReference>
<feature type="transmembrane region" description="Helical" evidence="8">
    <location>
        <begin position="6"/>
        <end position="27"/>
    </location>
</feature>
<keyword evidence="4 8" id="KW-0812">Transmembrane</keyword>
<dbReference type="InterPro" id="IPR023090">
    <property type="entry name" value="UPF0702_alpha/beta_dom_sf"/>
</dbReference>
<feature type="transmembrane region" description="Helical" evidence="8">
    <location>
        <begin position="64"/>
        <end position="86"/>
    </location>
</feature>
<comment type="similarity">
    <text evidence="2">Belongs to the UPF0702 family.</text>
</comment>
<comment type="subcellular location">
    <subcellularLocation>
        <location evidence="1">Cell membrane</location>
        <topology evidence="1">Multi-pass membrane protein</topology>
    </subcellularLocation>
</comment>
<evidence type="ECO:0000256" key="1">
    <source>
        <dbReference type="ARBA" id="ARBA00004651"/>
    </source>
</evidence>
<comment type="caution">
    <text evidence="10">The sequence shown here is derived from an EMBL/GenBank/DDBJ whole genome shotgun (WGS) entry which is preliminary data.</text>
</comment>
<feature type="domain" description="YetF C-terminal" evidence="9">
    <location>
        <begin position="87"/>
        <end position="169"/>
    </location>
</feature>
<evidence type="ECO:0000256" key="5">
    <source>
        <dbReference type="ARBA" id="ARBA00022989"/>
    </source>
</evidence>
<sequence length="176" mass="18984">MFFSSWASIGRTALMAVAVYVAIIVLIRLSGKRTLAKMNAFDLVVTVALGSSLATVALSKSTKLVEGVLGIAVLLGLQYVVAWLSIRSKKVRQLVKAEPQMLLHNGQFLERALRKERVTHDEVRAAVRQQGVLALDQVAAVVLETDGSMSVIQHSDQSQSASALEDVQGQVGKEQS</sequence>
<evidence type="ECO:0000256" key="4">
    <source>
        <dbReference type="ARBA" id="ARBA00022692"/>
    </source>
</evidence>
<feature type="transmembrane region" description="Helical" evidence="8">
    <location>
        <begin position="39"/>
        <end position="58"/>
    </location>
</feature>
<dbReference type="InterPro" id="IPR007353">
    <property type="entry name" value="DUF421"/>
</dbReference>
<evidence type="ECO:0000256" key="6">
    <source>
        <dbReference type="ARBA" id="ARBA00023136"/>
    </source>
</evidence>
<dbReference type="Proteomes" id="UP000622017">
    <property type="component" value="Unassembled WGS sequence"/>
</dbReference>
<accession>A0ABR7MHM7</accession>
<organism evidence="10 11">
    <name type="scientific">Hymenobacter citatus</name>
    <dbReference type="NCBI Taxonomy" id="2763506"/>
    <lineage>
        <taxon>Bacteria</taxon>
        <taxon>Pseudomonadati</taxon>
        <taxon>Bacteroidota</taxon>
        <taxon>Cytophagia</taxon>
        <taxon>Cytophagales</taxon>
        <taxon>Hymenobacteraceae</taxon>
        <taxon>Hymenobacter</taxon>
    </lineage>
</organism>
<proteinExistence type="inferred from homology"/>
<feature type="region of interest" description="Disordered" evidence="7">
    <location>
        <begin position="154"/>
        <end position="176"/>
    </location>
</feature>
<evidence type="ECO:0000313" key="11">
    <source>
        <dbReference type="Proteomes" id="UP000622017"/>
    </source>
</evidence>
<dbReference type="PANTHER" id="PTHR34582">
    <property type="entry name" value="UPF0702 TRANSMEMBRANE PROTEIN YCAP"/>
    <property type="match status" value="1"/>
</dbReference>
<keyword evidence="3" id="KW-1003">Cell membrane</keyword>